<dbReference type="eggNOG" id="KOG1377">
    <property type="taxonomic scope" value="Eukaryota"/>
</dbReference>
<dbReference type="PANTHER" id="PTHR46683:SF1">
    <property type="entry name" value="OROTATE PHOSPHORIBOSYLTRANSFERASE 1-RELATED"/>
    <property type="match status" value="1"/>
</dbReference>
<dbReference type="Gene3D" id="3.90.180.10">
    <property type="entry name" value="Medium-chain alcohol dehydrogenases, catalytic domain"/>
    <property type="match status" value="1"/>
</dbReference>
<dbReference type="GO" id="GO:0046132">
    <property type="term" value="P:pyrimidine ribonucleoside biosynthetic process"/>
    <property type="evidence" value="ECO:0007669"/>
    <property type="project" value="TreeGrafter"/>
</dbReference>
<dbReference type="Pfam" id="PF00156">
    <property type="entry name" value="Pribosyltran"/>
    <property type="match status" value="1"/>
</dbReference>
<keyword evidence="7" id="KW-0808">Transferase</keyword>
<dbReference type="InterPro" id="IPR000836">
    <property type="entry name" value="PRTase_dom"/>
</dbReference>
<dbReference type="GO" id="GO:0006207">
    <property type="term" value="P:'de novo' pyrimidine nucleobase biosynthetic process"/>
    <property type="evidence" value="ECO:0007669"/>
    <property type="project" value="TreeGrafter"/>
</dbReference>
<evidence type="ECO:0000259" key="9">
    <source>
        <dbReference type="SMART" id="SM00829"/>
    </source>
</evidence>
<dbReference type="Pfam" id="PF00107">
    <property type="entry name" value="ADH_zinc_N"/>
    <property type="match status" value="1"/>
</dbReference>
<dbReference type="GO" id="GO:0004588">
    <property type="term" value="F:orotate phosphoribosyltransferase activity"/>
    <property type="evidence" value="ECO:0007669"/>
    <property type="project" value="UniProtKB-EC"/>
</dbReference>
<protein>
    <recommendedName>
        <fullName evidence="5">orotate phosphoribosyltransferase</fullName>
        <ecNumber evidence="5">2.4.2.10</ecNumber>
    </recommendedName>
</protein>
<dbReference type="EMBL" id="CH476740">
    <property type="protein sequence ID" value="EIE86535.1"/>
    <property type="molecule type" value="Genomic_DNA"/>
</dbReference>
<keyword evidence="8" id="KW-0665">Pyrimidine biosynthesis</keyword>
<reference evidence="10 11" key="1">
    <citation type="journal article" date="2009" name="PLoS Genet.">
        <title>Genomic analysis of the basal lineage fungus Rhizopus oryzae reveals a whole-genome duplication.</title>
        <authorList>
            <person name="Ma L.-J."/>
            <person name="Ibrahim A.S."/>
            <person name="Skory C."/>
            <person name="Grabherr M.G."/>
            <person name="Burger G."/>
            <person name="Butler M."/>
            <person name="Elias M."/>
            <person name="Idnurm A."/>
            <person name="Lang B.F."/>
            <person name="Sone T."/>
            <person name="Abe A."/>
            <person name="Calvo S.E."/>
            <person name="Corrochano L.M."/>
            <person name="Engels R."/>
            <person name="Fu J."/>
            <person name="Hansberg W."/>
            <person name="Kim J.-M."/>
            <person name="Kodira C.D."/>
            <person name="Koehrsen M.J."/>
            <person name="Liu B."/>
            <person name="Miranda-Saavedra D."/>
            <person name="O'Leary S."/>
            <person name="Ortiz-Castellanos L."/>
            <person name="Poulter R."/>
            <person name="Rodriguez-Romero J."/>
            <person name="Ruiz-Herrera J."/>
            <person name="Shen Y.-Q."/>
            <person name="Zeng Q."/>
            <person name="Galagan J."/>
            <person name="Birren B.W."/>
            <person name="Cuomo C.A."/>
            <person name="Wickes B.L."/>
        </authorList>
    </citation>
    <scope>NUCLEOTIDE SEQUENCE [LARGE SCALE GENOMIC DNA]</scope>
    <source>
        <strain evidence="11">RA 99-880 / ATCC MYA-4621 / FGSC 9543 / NRRL 43880</strain>
    </source>
</reference>
<dbReference type="InterPro" id="IPR036291">
    <property type="entry name" value="NAD(P)-bd_dom_sf"/>
</dbReference>
<dbReference type="SUPFAM" id="SSF53271">
    <property type="entry name" value="PRTase-like"/>
    <property type="match status" value="1"/>
</dbReference>
<comment type="function">
    <text evidence="1">Catalyzes the transfer of a ribosyl phosphate group from 5-phosphoribose 1-diphosphate to orotate, leading to the formation of orotidine monophosphate (OMP).</text>
</comment>
<feature type="domain" description="Enoyl reductase (ER)" evidence="9">
    <location>
        <begin position="17"/>
        <end position="288"/>
    </location>
</feature>
<dbReference type="InParanoid" id="I1CDK5"/>
<evidence type="ECO:0000256" key="2">
    <source>
        <dbReference type="ARBA" id="ARBA00004889"/>
    </source>
</evidence>
<dbReference type="FunFam" id="3.40.50.2020:FF:000008">
    <property type="entry name" value="Orotate phosphoribosyltransferase"/>
    <property type="match status" value="1"/>
</dbReference>
<dbReference type="SMART" id="SM00829">
    <property type="entry name" value="PKS_ER"/>
    <property type="match status" value="1"/>
</dbReference>
<dbReference type="InterPro" id="IPR004467">
    <property type="entry name" value="Or_phspho_trans_dom"/>
</dbReference>
<accession>I1CDK5</accession>
<dbReference type="UniPathway" id="UPA00070">
    <property type="reaction ID" value="UER00119"/>
</dbReference>
<dbReference type="EC" id="2.4.2.10" evidence="5"/>
<evidence type="ECO:0000256" key="6">
    <source>
        <dbReference type="ARBA" id="ARBA00022676"/>
    </source>
</evidence>
<dbReference type="InterPro" id="IPR020843">
    <property type="entry name" value="ER"/>
</dbReference>
<dbReference type="InterPro" id="IPR011032">
    <property type="entry name" value="GroES-like_sf"/>
</dbReference>
<evidence type="ECO:0000313" key="10">
    <source>
        <dbReference type="EMBL" id="EIE86535.1"/>
    </source>
</evidence>
<evidence type="ECO:0000256" key="4">
    <source>
        <dbReference type="ARBA" id="ARBA00011738"/>
    </source>
</evidence>
<dbReference type="GO" id="GO:0016491">
    <property type="term" value="F:oxidoreductase activity"/>
    <property type="evidence" value="ECO:0007669"/>
    <property type="project" value="InterPro"/>
</dbReference>
<dbReference type="SUPFAM" id="SSF50129">
    <property type="entry name" value="GroES-like"/>
    <property type="match status" value="1"/>
</dbReference>
<keyword evidence="11" id="KW-1185">Reference proteome</keyword>
<dbReference type="HAMAP" id="MF_01208">
    <property type="entry name" value="PyrE"/>
    <property type="match status" value="1"/>
</dbReference>
<dbReference type="GO" id="GO:0044205">
    <property type="term" value="P:'de novo' UMP biosynthetic process"/>
    <property type="evidence" value="ECO:0007669"/>
    <property type="project" value="UniProtKB-UniPathway"/>
</dbReference>
<evidence type="ECO:0000256" key="8">
    <source>
        <dbReference type="ARBA" id="ARBA00022975"/>
    </source>
</evidence>
<evidence type="ECO:0000256" key="3">
    <source>
        <dbReference type="ARBA" id="ARBA00006340"/>
    </source>
</evidence>
<dbReference type="AlphaFoldDB" id="I1CDK5"/>
<dbReference type="InterPro" id="IPR013154">
    <property type="entry name" value="ADH-like_N"/>
</dbReference>
<evidence type="ECO:0000256" key="1">
    <source>
        <dbReference type="ARBA" id="ARBA00003769"/>
    </source>
</evidence>
<dbReference type="CDD" id="cd06223">
    <property type="entry name" value="PRTases_typeI"/>
    <property type="match status" value="1"/>
</dbReference>
<dbReference type="RefSeq" id="XP_067521931.1">
    <property type="nucleotide sequence ID" value="XM_067665830.1"/>
</dbReference>
<comment type="subunit">
    <text evidence="4">Homodimer.</text>
</comment>
<proteinExistence type="inferred from homology"/>
<dbReference type="SUPFAM" id="SSF51735">
    <property type="entry name" value="NAD(P)-binding Rossmann-fold domains"/>
    <property type="match status" value="1"/>
</dbReference>
<dbReference type="GO" id="GO:0005737">
    <property type="term" value="C:cytoplasm"/>
    <property type="evidence" value="ECO:0007669"/>
    <property type="project" value="TreeGrafter"/>
</dbReference>
<dbReference type="Gene3D" id="3.40.50.720">
    <property type="entry name" value="NAD(P)-binding Rossmann-like Domain"/>
    <property type="match status" value="1"/>
</dbReference>
<dbReference type="eggNOG" id="KOG1196">
    <property type="taxonomic scope" value="Eukaryota"/>
</dbReference>
<dbReference type="OrthoDB" id="9992527at2759"/>
<evidence type="ECO:0000313" key="11">
    <source>
        <dbReference type="Proteomes" id="UP000009138"/>
    </source>
</evidence>
<dbReference type="Proteomes" id="UP000009138">
    <property type="component" value="Unassembled WGS sequence"/>
</dbReference>
<evidence type="ECO:0000256" key="7">
    <source>
        <dbReference type="ARBA" id="ARBA00022679"/>
    </source>
</evidence>
<dbReference type="VEuPathDB" id="FungiDB:RO3G_11246"/>
<keyword evidence="6 10" id="KW-0328">Glycosyltransferase</keyword>
<dbReference type="GeneID" id="93618211"/>
<comment type="pathway">
    <text evidence="2">Pyrimidine metabolism; UMP biosynthesis via de novo pathway; UMP from orotate: step 1/2.</text>
</comment>
<gene>
    <name evidence="10" type="ORF">RO3G_11246</name>
</gene>
<dbReference type="Pfam" id="PF08240">
    <property type="entry name" value="ADH_N"/>
    <property type="match status" value="1"/>
</dbReference>
<sequence length="514" mass="56015">MSTPISFRKLQAFGISNDFSKVTRVVTVDYQDLVNQLKKNQVIVKNLYVGINASDVNFTNGKYIADIKPPFDVGFEALGQIVAVGADIPKERIGSFIIYTQYGAFSEYCPVVLKAAIPVPSAKPEFLGLLTSGLTASIALTETGRMTSKETVLVTAAAGGAGQIAVQLAKLAGNHVIGTCSSDDKVAMLKGLGCDRVINYKKEDFKEVMKREYPQGSLAIRGRLIVIGTLSSYTSEGGMQGDKVDTLKLLGTSRTVAGFFLPNYSRLFGQHMQQMIGLLNQNKLKVLLDQDKTRRKGMKEYQREFIEFALANDVLKFGSFQLKSGRVSPYFFNAGLFNSGKTLGAIGKFYAAALEDVAFDYDVLFGPAYKGVPLVCATALALSTHFNKDAPFSFNRKEKKDHGEGGNIVGTPLKGKVVVVDDVITAGTAINESIEIIRQNHAQLTGVLVAVDRAEIAPDGSGKSAIQAIEEKQQVKIRAIITMDHIMEYMQEKGTFEAELALMKEYKAQYGIKQ</sequence>
<evidence type="ECO:0000256" key="5">
    <source>
        <dbReference type="ARBA" id="ARBA00011971"/>
    </source>
</evidence>
<dbReference type="PANTHER" id="PTHR46683">
    <property type="entry name" value="OROTATE PHOSPHORIBOSYLTRANSFERASE 1-RELATED"/>
    <property type="match status" value="1"/>
</dbReference>
<dbReference type="NCBIfam" id="TIGR00336">
    <property type="entry name" value="pyrE"/>
    <property type="match status" value="1"/>
</dbReference>
<organism evidence="10 11">
    <name type="scientific">Rhizopus delemar (strain RA 99-880 / ATCC MYA-4621 / FGSC 9543 / NRRL 43880)</name>
    <name type="common">Mucormycosis agent</name>
    <name type="synonym">Rhizopus arrhizus var. delemar</name>
    <dbReference type="NCBI Taxonomy" id="246409"/>
    <lineage>
        <taxon>Eukaryota</taxon>
        <taxon>Fungi</taxon>
        <taxon>Fungi incertae sedis</taxon>
        <taxon>Mucoromycota</taxon>
        <taxon>Mucoromycotina</taxon>
        <taxon>Mucoromycetes</taxon>
        <taxon>Mucorales</taxon>
        <taxon>Mucorineae</taxon>
        <taxon>Rhizopodaceae</taxon>
        <taxon>Rhizopus</taxon>
    </lineage>
</organism>
<dbReference type="STRING" id="246409.I1CDK5"/>
<dbReference type="Gene3D" id="3.40.50.2020">
    <property type="match status" value="1"/>
</dbReference>
<dbReference type="OMA" id="FAEYCAV"/>
<dbReference type="InterPro" id="IPR029057">
    <property type="entry name" value="PRTase-like"/>
</dbReference>
<comment type="similarity">
    <text evidence="3">Belongs to the purine/pyrimidine phosphoribosyltransferase family. PyrE subfamily.</text>
</comment>
<dbReference type="InterPro" id="IPR023031">
    <property type="entry name" value="OPRT"/>
</dbReference>
<dbReference type="InterPro" id="IPR013149">
    <property type="entry name" value="ADH-like_C"/>
</dbReference>
<name>I1CDK5_RHIO9</name>